<keyword evidence="2 4" id="KW-0547">Nucleotide-binding</keyword>
<dbReference type="InterPro" id="IPR053742">
    <property type="entry name" value="Fungal_ImmunoLectin_sf"/>
</dbReference>
<gene>
    <name evidence="6" type="ORF">EUX98_g1665</name>
</gene>
<dbReference type="Proteomes" id="UP000308730">
    <property type="component" value="Unassembled WGS sequence"/>
</dbReference>
<feature type="domain" description="Protein kinase" evidence="5">
    <location>
        <begin position="234"/>
        <end position="543"/>
    </location>
</feature>
<dbReference type="InterPro" id="IPR011009">
    <property type="entry name" value="Kinase-like_dom_sf"/>
</dbReference>
<dbReference type="GO" id="GO:0002682">
    <property type="term" value="P:regulation of immune system process"/>
    <property type="evidence" value="ECO:0007669"/>
    <property type="project" value="InterPro"/>
</dbReference>
<dbReference type="InterPro" id="IPR051681">
    <property type="entry name" value="Ser/Thr_Kinases-Pseudokinases"/>
</dbReference>
<name>A0A4S4N9A7_9APHY</name>
<comment type="caution">
    <text evidence="6">The sequence shown here is derived from an EMBL/GenBank/DDBJ whole genome shotgun (WGS) entry which is preliminary data.</text>
</comment>
<dbReference type="AlphaFoldDB" id="A0A4S4N9A7"/>
<dbReference type="InterPro" id="IPR036344">
    <property type="entry name" value="FIP_sf"/>
</dbReference>
<dbReference type="InterPro" id="IPR000719">
    <property type="entry name" value="Prot_kinase_dom"/>
</dbReference>
<evidence type="ECO:0000256" key="2">
    <source>
        <dbReference type="ARBA" id="ARBA00022741"/>
    </source>
</evidence>
<dbReference type="GO" id="GO:0005524">
    <property type="term" value="F:ATP binding"/>
    <property type="evidence" value="ECO:0007669"/>
    <property type="project" value="UniProtKB-UniRule"/>
</dbReference>
<dbReference type="CDD" id="cd21037">
    <property type="entry name" value="MLKL_NTD"/>
    <property type="match status" value="1"/>
</dbReference>
<evidence type="ECO:0000256" key="1">
    <source>
        <dbReference type="ARBA" id="ARBA00022527"/>
    </source>
</evidence>
<dbReference type="Gene3D" id="3.30.200.20">
    <property type="entry name" value="Phosphorylase Kinase, domain 1"/>
    <property type="match status" value="1"/>
</dbReference>
<dbReference type="PROSITE" id="PS00107">
    <property type="entry name" value="PROTEIN_KINASE_ATP"/>
    <property type="match status" value="1"/>
</dbReference>
<dbReference type="OrthoDB" id="10261027at2759"/>
<keyword evidence="7" id="KW-1185">Reference proteome</keyword>
<evidence type="ECO:0000259" key="5">
    <source>
        <dbReference type="PROSITE" id="PS50011"/>
    </source>
</evidence>
<evidence type="ECO:0000256" key="4">
    <source>
        <dbReference type="PROSITE-ProRule" id="PRU10141"/>
    </source>
</evidence>
<organism evidence="6 7">
    <name type="scientific">Antrodiella citrinella</name>
    <dbReference type="NCBI Taxonomy" id="2447956"/>
    <lineage>
        <taxon>Eukaryota</taxon>
        <taxon>Fungi</taxon>
        <taxon>Dikarya</taxon>
        <taxon>Basidiomycota</taxon>
        <taxon>Agaricomycotina</taxon>
        <taxon>Agaricomycetes</taxon>
        <taxon>Polyporales</taxon>
        <taxon>Steccherinaceae</taxon>
        <taxon>Antrodiella</taxon>
    </lineage>
</organism>
<dbReference type="GO" id="GO:0030246">
    <property type="term" value="F:carbohydrate binding"/>
    <property type="evidence" value="ECO:0007669"/>
    <property type="project" value="InterPro"/>
</dbReference>
<dbReference type="PANTHER" id="PTHR44329">
    <property type="entry name" value="SERINE/THREONINE-PROTEIN KINASE TNNI3K-RELATED"/>
    <property type="match status" value="1"/>
</dbReference>
<dbReference type="Gene3D" id="1.10.510.10">
    <property type="entry name" value="Transferase(Phosphotransferase) domain 1"/>
    <property type="match status" value="1"/>
</dbReference>
<dbReference type="SUPFAM" id="SSF56112">
    <property type="entry name" value="Protein kinase-like (PK-like)"/>
    <property type="match status" value="1"/>
</dbReference>
<accession>A0A4S4N9A7</accession>
<keyword evidence="1" id="KW-0808">Transferase</keyword>
<dbReference type="InterPro" id="IPR015339">
    <property type="entry name" value="Immunomodulatory_FIP-Fve_fun"/>
</dbReference>
<evidence type="ECO:0000313" key="7">
    <source>
        <dbReference type="Proteomes" id="UP000308730"/>
    </source>
</evidence>
<proteinExistence type="predicted"/>
<dbReference type="InterPro" id="IPR036537">
    <property type="entry name" value="Adaptor_Cbl_N_dom_sf"/>
</dbReference>
<dbReference type="Pfam" id="PF07714">
    <property type="entry name" value="PK_Tyr_Ser-Thr"/>
    <property type="match status" value="1"/>
</dbReference>
<feature type="binding site" evidence="4">
    <location>
        <position position="261"/>
    </location>
    <ligand>
        <name>ATP</name>
        <dbReference type="ChEBI" id="CHEBI:30616"/>
    </ligand>
</feature>
<reference evidence="6 7" key="1">
    <citation type="submission" date="2019-02" db="EMBL/GenBank/DDBJ databases">
        <title>Genome sequencing of the rare red list fungi Antrodiella citrinella (Flaviporus citrinellus).</title>
        <authorList>
            <person name="Buettner E."/>
            <person name="Kellner H."/>
        </authorList>
    </citation>
    <scope>NUCLEOTIDE SEQUENCE [LARGE SCALE GENOMIC DNA]</scope>
    <source>
        <strain evidence="6 7">DSM 108506</strain>
    </source>
</reference>
<keyword evidence="3 4" id="KW-0067">ATP-binding</keyword>
<dbReference type="InterPro" id="IPR008271">
    <property type="entry name" value="Ser/Thr_kinase_AS"/>
</dbReference>
<keyword evidence="1" id="KW-0723">Serine/threonine-protein kinase</keyword>
<keyword evidence="1" id="KW-0418">Kinase</keyword>
<evidence type="ECO:0000256" key="3">
    <source>
        <dbReference type="ARBA" id="ARBA00022840"/>
    </source>
</evidence>
<dbReference type="InterPro" id="IPR017441">
    <property type="entry name" value="Protein_kinase_ATP_BS"/>
</dbReference>
<dbReference type="Pfam" id="PF09259">
    <property type="entry name" value="Fve"/>
    <property type="match status" value="1"/>
</dbReference>
<evidence type="ECO:0000313" key="6">
    <source>
        <dbReference type="EMBL" id="THH32530.1"/>
    </source>
</evidence>
<dbReference type="InterPro" id="IPR059179">
    <property type="entry name" value="MLKL-like_MCAfunc"/>
</dbReference>
<protein>
    <recommendedName>
        <fullName evidence="5">Protein kinase domain-containing protein</fullName>
    </recommendedName>
</protein>
<dbReference type="InterPro" id="IPR001245">
    <property type="entry name" value="Ser-Thr/Tyr_kinase_cat_dom"/>
</dbReference>
<dbReference type="PROSITE" id="PS50011">
    <property type="entry name" value="PROTEIN_KINASE_DOM"/>
    <property type="match status" value="1"/>
</dbReference>
<dbReference type="EMBL" id="SGPM01000020">
    <property type="protein sequence ID" value="THH32530.1"/>
    <property type="molecule type" value="Genomic_DNA"/>
</dbReference>
<sequence length="543" mass="60330">MAEIAVIAGVAITVPGILSTACTVLKTAYDLYGSVERRREQVRVLLERCRDLIEQIAEHIQAAPNALNPTLNEARAVEAACQSVKDIIENLQKKGFMWSIFNQDKIDSQIGVAQARIADVFQMFNMVAHLDGARFRSELTAAQERDQAVLSGQLEQLSANDQRILNAIQDQSGVHRRIEDLLVAIEKHVQDKSRDRTPEDVFLRSASNALQRFSRGKPGPISADWVLSSLEIDFDAQDLIGQGSFGKIYKGEWNGAVVAIKQMHVEDARALSEADRKMMLKEVAIWSRLQHPNVLSLYGACLEATTPFLVMRHCKFGNVCSYLKGTPGASKIDLSYDIVAGLSYLHYKNIVHADLKGVNVLVGDDHHAVLTDFGLSLALDDFRTRTAHSRSRTDGATQGTLRWMAPECLDGKMSNKASDVYSLGITIWEAGAANPSISSSQWRSMVETHKPRWTRGNPPNYIDAVKFPRVLKDKPYQYRVVRGEDDLGIKPSYEIQTDDSQTVNLLEYNSGYGVSDRIPIQVFAVDPEDKGETLVAQWGSPES</sequence>
<dbReference type="SMART" id="SM00220">
    <property type="entry name" value="S_TKc"/>
    <property type="match status" value="1"/>
</dbReference>
<dbReference type="GO" id="GO:0007166">
    <property type="term" value="P:cell surface receptor signaling pathway"/>
    <property type="evidence" value="ECO:0007669"/>
    <property type="project" value="InterPro"/>
</dbReference>
<dbReference type="Gene3D" id="1.20.930.20">
    <property type="entry name" value="Adaptor protein Cbl, N-terminal domain"/>
    <property type="match status" value="1"/>
</dbReference>
<dbReference type="GO" id="GO:0004674">
    <property type="term" value="F:protein serine/threonine kinase activity"/>
    <property type="evidence" value="ECO:0007669"/>
    <property type="project" value="UniProtKB-KW"/>
</dbReference>
<dbReference type="Gene3D" id="2.60.40.1790">
    <property type="entry name" value="Fungal immunomodulatory protein Fve"/>
    <property type="match status" value="1"/>
</dbReference>
<dbReference type="SUPFAM" id="SSF101542">
    <property type="entry name" value="Fungal immunomodulatory protein, FIP"/>
    <property type="match status" value="1"/>
</dbReference>
<dbReference type="PROSITE" id="PS00108">
    <property type="entry name" value="PROTEIN_KINASE_ST"/>
    <property type="match status" value="1"/>
</dbReference>